<name>A0A6C0CCS5_9ZZZZ</name>
<evidence type="ECO:0000313" key="1">
    <source>
        <dbReference type="EMBL" id="QHT01640.1"/>
    </source>
</evidence>
<dbReference type="AlphaFoldDB" id="A0A6C0CCS5"/>
<proteinExistence type="predicted"/>
<dbReference type="EMBL" id="MN739379">
    <property type="protein sequence ID" value="QHT01640.1"/>
    <property type="molecule type" value="Genomic_DNA"/>
</dbReference>
<accession>A0A6C0CCS5</accession>
<sequence>MPFPNKGENHASGIKNEVDTVNYLNINPDNNITKHLSEYYSSNITSFKHEGGTQQKRDASYMLEDGTTKGISIKNHKTGTFDWTNTTKGVPEDLKSIITDFKNKNCDKPIPKKGGVRDELANILSNYLDKLTSNDISELLSKITKTEENTDTIIINDVKKKEFILIHESNLEPYINTSHTFILKSGQRARQSRQIWIKSSDGSEINTNLRIRLVLNNGITALLGNSEKNKVSVPCLKIQQDKVDTFISNCVGKVIVKY</sequence>
<protein>
    <submittedName>
        <fullName evidence="1">Uncharacterized protein</fullName>
    </submittedName>
</protein>
<reference evidence="1" key="1">
    <citation type="journal article" date="2020" name="Nature">
        <title>Giant virus diversity and host interactions through global metagenomics.</title>
        <authorList>
            <person name="Schulz F."/>
            <person name="Roux S."/>
            <person name="Paez-Espino D."/>
            <person name="Jungbluth S."/>
            <person name="Walsh D.A."/>
            <person name="Denef V.J."/>
            <person name="McMahon K.D."/>
            <person name="Konstantinidis K.T."/>
            <person name="Eloe-Fadrosh E.A."/>
            <person name="Kyrpides N.C."/>
            <person name="Woyke T."/>
        </authorList>
    </citation>
    <scope>NUCLEOTIDE SEQUENCE</scope>
    <source>
        <strain evidence="1">GVMAG-M-3300020523-10</strain>
    </source>
</reference>
<organism evidence="1">
    <name type="scientific">viral metagenome</name>
    <dbReference type="NCBI Taxonomy" id="1070528"/>
    <lineage>
        <taxon>unclassified sequences</taxon>
        <taxon>metagenomes</taxon>
        <taxon>organismal metagenomes</taxon>
    </lineage>
</organism>